<proteinExistence type="predicted"/>
<dbReference type="Proteomes" id="UP000059188">
    <property type="component" value="Unassembled WGS sequence"/>
</dbReference>
<name>A0A0B7FCM7_THACB</name>
<dbReference type="EMBL" id="LN679113">
    <property type="protein sequence ID" value="CEL53943.1"/>
    <property type="molecule type" value="Genomic_DNA"/>
</dbReference>
<protein>
    <recommendedName>
        <fullName evidence="4">BTB domain-containing protein</fullName>
    </recommendedName>
</protein>
<accession>A0A0B7FCM7</accession>
<evidence type="ECO:0000256" key="1">
    <source>
        <dbReference type="SAM" id="MobiDB-lite"/>
    </source>
</evidence>
<evidence type="ECO:0000313" key="3">
    <source>
        <dbReference type="Proteomes" id="UP000059188"/>
    </source>
</evidence>
<reference evidence="2 3" key="1">
    <citation type="submission" date="2014-11" db="EMBL/GenBank/DDBJ databases">
        <authorList>
            <person name="Wibberg Daniel"/>
        </authorList>
    </citation>
    <scope>NUCLEOTIDE SEQUENCE [LARGE SCALE GENOMIC DNA]</scope>
    <source>
        <strain evidence="2">Rhizoctonia solani AG1-IB 7/3/14</strain>
    </source>
</reference>
<evidence type="ECO:0000313" key="2">
    <source>
        <dbReference type="EMBL" id="CEL53943.1"/>
    </source>
</evidence>
<keyword evidence="3" id="KW-1185">Reference proteome</keyword>
<feature type="compositionally biased region" description="Basic and acidic residues" evidence="1">
    <location>
        <begin position="7"/>
        <end position="17"/>
    </location>
</feature>
<evidence type="ECO:0008006" key="4">
    <source>
        <dbReference type="Google" id="ProtNLM"/>
    </source>
</evidence>
<dbReference type="OrthoDB" id="3238373at2759"/>
<dbReference type="AlphaFoldDB" id="A0A0B7FCM7"/>
<feature type="region of interest" description="Disordered" evidence="1">
    <location>
        <begin position="1"/>
        <end position="21"/>
    </location>
</feature>
<gene>
    <name evidence="2" type="ORF">RSOLAG1IB_06726</name>
</gene>
<sequence>MSSIAPNREENRIHSEPAETSNEVVSYCRDPNYYYPDGSVVILVENILFKFQASLMSNTTHSSDGSSSGGGLLQAWLTCSSDSNPIKLTCITSAQFRNFLSVVLGIPSDPGYLALLMGAQAIANHNPELLIKYLDISYISYKFGMRNLELWARTQFELVLQSSYTSTFVFSQWNSATLLHFQLYADSTGDSNLRLRVKTFIQYLISIFADKMTQPSSSVFSNFNACVEMYKDGCLKQQNPVLFGCVFAAIVSQDHRSGMWTSAITQKDKMLLYAAQVQLTSVAQELEKVRWLLVPPSDLPFFAQLCPTCQSELPEVWKNTFGSCGRLNSSVLLQDMHCLSQLPQYLHRLRHGWKKINCSGHCTSTTTSRNPNHIRPTSGPSLGRFVLNLRLNRCLEICTPQICELIDGIYGELASRHAQFAS</sequence>
<organism evidence="2 3">
    <name type="scientific">Thanatephorus cucumeris (strain AG1-IB / isolate 7/3/14)</name>
    <name type="common">Lettuce bottom rot fungus</name>
    <name type="synonym">Rhizoctonia solani</name>
    <dbReference type="NCBI Taxonomy" id="1108050"/>
    <lineage>
        <taxon>Eukaryota</taxon>
        <taxon>Fungi</taxon>
        <taxon>Dikarya</taxon>
        <taxon>Basidiomycota</taxon>
        <taxon>Agaricomycotina</taxon>
        <taxon>Agaricomycetes</taxon>
        <taxon>Cantharellales</taxon>
        <taxon>Ceratobasidiaceae</taxon>
        <taxon>Rhizoctonia</taxon>
        <taxon>Rhizoctonia solani AG-1</taxon>
    </lineage>
</organism>